<feature type="domain" description="Endonuclease/exonuclease/phosphatase" evidence="1">
    <location>
        <begin position="11"/>
        <end position="129"/>
    </location>
</feature>
<reference evidence="2" key="1">
    <citation type="journal article" date="2020" name="Nat. Ecol. Evol.">
        <title>Deeply conserved synteny resolves early events in vertebrate evolution.</title>
        <authorList>
            <person name="Simakov O."/>
            <person name="Marletaz F."/>
            <person name="Yue J.X."/>
            <person name="O'Connell B."/>
            <person name="Jenkins J."/>
            <person name="Brandt A."/>
            <person name="Calef R."/>
            <person name="Tung C.H."/>
            <person name="Huang T.K."/>
            <person name="Schmutz J."/>
            <person name="Satoh N."/>
            <person name="Yu J.K."/>
            <person name="Putnam N.H."/>
            <person name="Green R.E."/>
            <person name="Rokhsar D.S."/>
        </authorList>
    </citation>
    <scope>NUCLEOTIDE SEQUENCE [LARGE SCALE GENOMIC DNA]</scope>
    <source>
        <strain evidence="2">S238N-H82</strain>
    </source>
</reference>
<organism evidence="2 3">
    <name type="scientific">Branchiostoma floridae</name>
    <name type="common">Florida lancelet</name>
    <name type="synonym">Amphioxus</name>
    <dbReference type="NCBI Taxonomy" id="7739"/>
    <lineage>
        <taxon>Eukaryota</taxon>
        <taxon>Metazoa</taxon>
        <taxon>Chordata</taxon>
        <taxon>Cephalochordata</taxon>
        <taxon>Leptocardii</taxon>
        <taxon>Amphioxiformes</taxon>
        <taxon>Branchiostomatidae</taxon>
        <taxon>Branchiostoma</taxon>
    </lineage>
</organism>
<dbReference type="Pfam" id="PF14529">
    <property type="entry name" value="Exo_endo_phos_2"/>
    <property type="match status" value="1"/>
</dbReference>
<protein>
    <submittedName>
        <fullName evidence="3">Uncharacterized protein LOC118406010</fullName>
    </submittedName>
</protein>
<sequence length="497" mass="56446">MPNGGMPIEEYREQLEVLRELYRKYENDGEVMIIGDFNADLGDQGGPRGKDQMSKLGKELADIMGELGLLSLNLSNLGTGPLHTFQANGDKNLSTIDHIVIPHTLAAEATSCRVLENNGDNLSDHNPVIATFNNKPSEWKEGQCEAKLDWEKVERQVIEDTFGKSVERKLEATKSPSEVTIAAIEEEVGVLTEVLTSAAVETIPVKRTKKHQKPYWSTDLRETHQEEIEAWLLWKAAGKPREKNNQLFKNYKDSKSRYRAVLRQAKLLHKEQENEKLAEIAGADDRGFSKKIRQRKGKIDKPQAVKVGDQLLTDPREVREAWATHFEVLGNEQKEESALYDEVHKESVIEEVRKMERESYDNTEDILEEPFLLSEVATVCCQLKCGKAGGNDGLTYEHMKYGGKALWSRMTALFNAMRELEYIPMEFKKGIKIPLLKQGKTNKADFNSHRGITLLNVMMKIWEKVLYNRWKPWLLSKGLPHELQNGGQVGCNNITTA</sequence>
<dbReference type="Gene3D" id="3.60.10.10">
    <property type="entry name" value="Endonuclease/exonuclease/phosphatase"/>
    <property type="match status" value="1"/>
</dbReference>
<dbReference type="SUPFAM" id="SSF56219">
    <property type="entry name" value="DNase I-like"/>
    <property type="match status" value="1"/>
</dbReference>
<dbReference type="AlphaFoldDB" id="A0A9J7HLP1"/>
<dbReference type="KEGG" id="bfo:118406010"/>
<evidence type="ECO:0000313" key="3">
    <source>
        <dbReference type="RefSeq" id="XP_035661758.1"/>
    </source>
</evidence>
<proteinExistence type="predicted"/>
<dbReference type="InterPro" id="IPR036691">
    <property type="entry name" value="Endo/exonu/phosph_ase_sf"/>
</dbReference>
<dbReference type="OMA" id="ISKTHIN"/>
<evidence type="ECO:0000313" key="2">
    <source>
        <dbReference type="Proteomes" id="UP000001554"/>
    </source>
</evidence>
<dbReference type="GO" id="GO:0003824">
    <property type="term" value="F:catalytic activity"/>
    <property type="evidence" value="ECO:0007669"/>
    <property type="project" value="InterPro"/>
</dbReference>
<gene>
    <name evidence="3" type="primary">LOC118406010</name>
</gene>
<name>A0A9J7HLP1_BRAFL</name>
<dbReference type="InterPro" id="IPR005135">
    <property type="entry name" value="Endo/exonuclease/phosphatase"/>
</dbReference>
<dbReference type="GeneID" id="118406010"/>
<dbReference type="Proteomes" id="UP000001554">
    <property type="component" value="Chromosome 18"/>
</dbReference>
<accession>A0A9J7HLP1</accession>
<dbReference type="OrthoDB" id="6159030at2759"/>
<dbReference type="PANTHER" id="PTHR19446">
    <property type="entry name" value="REVERSE TRANSCRIPTASES"/>
    <property type="match status" value="1"/>
</dbReference>
<dbReference type="RefSeq" id="XP_035661758.1">
    <property type="nucleotide sequence ID" value="XM_035805865.1"/>
</dbReference>
<evidence type="ECO:0000259" key="1">
    <source>
        <dbReference type="Pfam" id="PF14529"/>
    </source>
</evidence>
<keyword evidence="2" id="KW-1185">Reference proteome</keyword>
<reference evidence="3" key="2">
    <citation type="submission" date="2025-08" db="UniProtKB">
        <authorList>
            <consortium name="RefSeq"/>
        </authorList>
    </citation>
    <scope>IDENTIFICATION</scope>
    <source>
        <strain evidence="3">S238N-H82</strain>
        <tissue evidence="3">Testes</tissue>
    </source>
</reference>